<gene>
    <name evidence="1" type="ORF">M5D96_005707</name>
</gene>
<evidence type="ECO:0000313" key="1">
    <source>
        <dbReference type="EMBL" id="KAI8041448.1"/>
    </source>
</evidence>
<dbReference type="Proteomes" id="UP001059596">
    <property type="component" value="Unassembled WGS sequence"/>
</dbReference>
<dbReference type="EMBL" id="JAMKOV010000003">
    <property type="protein sequence ID" value="KAI8041448.1"/>
    <property type="molecule type" value="Genomic_DNA"/>
</dbReference>
<name>A0A9P9YQU9_9MUSC</name>
<organism evidence="1 2">
    <name type="scientific">Drosophila gunungcola</name>
    <name type="common">fruit fly</name>
    <dbReference type="NCBI Taxonomy" id="103775"/>
    <lineage>
        <taxon>Eukaryota</taxon>
        <taxon>Metazoa</taxon>
        <taxon>Ecdysozoa</taxon>
        <taxon>Arthropoda</taxon>
        <taxon>Hexapoda</taxon>
        <taxon>Insecta</taxon>
        <taxon>Pterygota</taxon>
        <taxon>Neoptera</taxon>
        <taxon>Endopterygota</taxon>
        <taxon>Diptera</taxon>
        <taxon>Brachycera</taxon>
        <taxon>Muscomorpha</taxon>
        <taxon>Ephydroidea</taxon>
        <taxon>Drosophilidae</taxon>
        <taxon>Drosophila</taxon>
        <taxon>Sophophora</taxon>
    </lineage>
</organism>
<comment type="caution">
    <text evidence="1">The sequence shown here is derived from an EMBL/GenBank/DDBJ whole genome shotgun (WGS) entry which is preliminary data.</text>
</comment>
<protein>
    <submittedName>
        <fullName evidence="1">Uncharacterized protein</fullName>
    </submittedName>
</protein>
<feature type="non-terminal residue" evidence="1">
    <location>
        <position position="44"/>
    </location>
</feature>
<sequence length="44" mass="5017">MGMCVRVPCFYVGLTTTILMVRELQDQVLLMLPHIMQELGEAHV</sequence>
<evidence type="ECO:0000313" key="2">
    <source>
        <dbReference type="Proteomes" id="UP001059596"/>
    </source>
</evidence>
<proteinExistence type="predicted"/>
<keyword evidence="2" id="KW-1185">Reference proteome</keyword>
<reference evidence="1" key="1">
    <citation type="journal article" date="2023" name="Genome Biol. Evol.">
        <title>Long-read-based Genome Assembly of Drosophila gunungcola Reveals Fewer Chemosensory Genes in Flower-breeding Species.</title>
        <authorList>
            <person name="Negi A."/>
            <person name="Liao B.Y."/>
            <person name="Yeh S.D."/>
        </authorList>
    </citation>
    <scope>NUCLEOTIDE SEQUENCE</scope>
    <source>
        <strain evidence="1">Sukarami</strain>
    </source>
</reference>
<dbReference type="AlphaFoldDB" id="A0A9P9YQU9"/>
<accession>A0A9P9YQU9</accession>